<proteinExistence type="predicted"/>
<dbReference type="Proteomes" id="UP000694563">
    <property type="component" value="Chromosome 35"/>
</dbReference>
<dbReference type="Ensembl" id="ENSCUST00005021457.1">
    <property type="protein sequence ID" value="ENSCUSP00005020696.1"/>
    <property type="gene ID" value="ENSCUSG00005013208.1"/>
</dbReference>
<reference evidence="3" key="3">
    <citation type="submission" date="2025-09" db="UniProtKB">
        <authorList>
            <consortium name="Ensembl"/>
        </authorList>
    </citation>
    <scope>IDENTIFICATION</scope>
</reference>
<feature type="domain" description="CBF1-interacting co-repressor CIR N-terminal" evidence="2">
    <location>
        <begin position="8"/>
        <end position="44"/>
    </location>
</feature>
<dbReference type="InterPro" id="IPR039875">
    <property type="entry name" value="LENG1-like"/>
</dbReference>
<protein>
    <submittedName>
        <fullName evidence="3">Leukocyte receptor cluster member 1</fullName>
    </submittedName>
</protein>
<dbReference type="SMART" id="SM01083">
    <property type="entry name" value="Cir_N"/>
    <property type="match status" value="1"/>
</dbReference>
<evidence type="ECO:0000259" key="2">
    <source>
        <dbReference type="SMART" id="SM01083"/>
    </source>
</evidence>
<dbReference type="InterPro" id="IPR019339">
    <property type="entry name" value="CIR_N_dom"/>
</dbReference>
<evidence type="ECO:0000313" key="4">
    <source>
        <dbReference type="Proteomes" id="UP000694563"/>
    </source>
</evidence>
<name>A0A8C3Y7A5_CATUS</name>
<evidence type="ECO:0000313" key="3">
    <source>
        <dbReference type="Ensembl" id="ENSCUSP00005020696.1"/>
    </source>
</evidence>
<keyword evidence="4" id="KW-1185">Reference proteome</keyword>
<feature type="compositionally biased region" description="Basic and acidic residues" evidence="1">
    <location>
        <begin position="78"/>
        <end position="97"/>
    </location>
</feature>
<feature type="compositionally biased region" description="Basic and acidic residues" evidence="1">
    <location>
        <begin position="20"/>
        <end position="53"/>
    </location>
</feature>
<sequence>MNILPKKSWHVRNKDNVARVRRDEAAAEAERRKRDARALRAEQEASVRTELLRKRARAGGRSPSPTASPVLFPPPEEGPNREHEAEKRREQERRERALGVLTYLGQSAAEAQTCPPWYLQPPKRGEGAQGGPHEAQEKRKAVLDPLLDIRKGLGRVPNPKKSPKEKARSPPRAPPELEELRRQRLAREASEAARSRELLRGLRDPQKPREPQNPPQERQRPYNSQFHPRLPPKSTWNPPRIHMEHSKSAMDSSTQNGHGGGQNSPGTPQNSHGTFQICNGQFHPRLARGGPKHT</sequence>
<feature type="region of interest" description="Disordered" evidence="1">
    <location>
        <begin position="115"/>
        <end position="294"/>
    </location>
</feature>
<organism evidence="3 4">
    <name type="scientific">Catharus ustulatus</name>
    <name type="common">Russet-backed thrush</name>
    <name type="synonym">Hylocichla ustulatus</name>
    <dbReference type="NCBI Taxonomy" id="91951"/>
    <lineage>
        <taxon>Eukaryota</taxon>
        <taxon>Metazoa</taxon>
        <taxon>Chordata</taxon>
        <taxon>Craniata</taxon>
        <taxon>Vertebrata</taxon>
        <taxon>Euteleostomi</taxon>
        <taxon>Archelosauria</taxon>
        <taxon>Archosauria</taxon>
        <taxon>Dinosauria</taxon>
        <taxon>Saurischia</taxon>
        <taxon>Theropoda</taxon>
        <taxon>Coelurosauria</taxon>
        <taxon>Aves</taxon>
        <taxon>Neognathae</taxon>
        <taxon>Neoaves</taxon>
        <taxon>Telluraves</taxon>
        <taxon>Australaves</taxon>
        <taxon>Passeriformes</taxon>
        <taxon>Turdidae</taxon>
        <taxon>Catharus</taxon>
    </lineage>
</organism>
<reference evidence="3" key="2">
    <citation type="submission" date="2025-08" db="UniProtKB">
        <authorList>
            <consortium name="Ensembl"/>
        </authorList>
    </citation>
    <scope>IDENTIFICATION</scope>
</reference>
<gene>
    <name evidence="3" type="primary">LENG1</name>
</gene>
<dbReference type="PANTHER" id="PTHR22093:SF0">
    <property type="entry name" value="LEUKOCYTE RECEPTOR CLUSTER MEMBER 1"/>
    <property type="match status" value="1"/>
</dbReference>
<dbReference type="AlphaFoldDB" id="A0A8C3Y7A5"/>
<dbReference type="PANTHER" id="PTHR22093">
    <property type="entry name" value="LEUKOCYTE RECEPTOR CLUSTER LRC MEMBER 1"/>
    <property type="match status" value="1"/>
</dbReference>
<feature type="compositionally biased region" description="Basic and acidic residues" evidence="1">
    <location>
        <begin position="134"/>
        <end position="151"/>
    </location>
</feature>
<feature type="compositionally biased region" description="Polar residues" evidence="1">
    <location>
        <begin position="264"/>
        <end position="279"/>
    </location>
</feature>
<feature type="compositionally biased region" description="Basic and acidic residues" evidence="1">
    <location>
        <begin position="178"/>
        <end position="210"/>
    </location>
</feature>
<accession>A0A8C3Y7A5</accession>
<reference evidence="3" key="1">
    <citation type="submission" date="2020-10" db="EMBL/GenBank/DDBJ databases">
        <title>Catharus ustulatus (Swainson's thrush) genome, bCatUst1, primary haplotype v2.</title>
        <authorList>
            <person name="Delmore K."/>
            <person name="Vafadar M."/>
            <person name="Formenti G."/>
            <person name="Chow W."/>
            <person name="Pelan S."/>
            <person name="Howe K."/>
            <person name="Rhie A."/>
            <person name="Mountcastle J."/>
            <person name="Haase B."/>
            <person name="Fedrigo O."/>
            <person name="Jarvis E.D."/>
        </authorList>
    </citation>
    <scope>NUCLEOTIDE SEQUENCE [LARGE SCALE GENOMIC DNA]</scope>
</reference>
<dbReference type="Pfam" id="PF10197">
    <property type="entry name" value="Cir_N"/>
    <property type="match status" value="1"/>
</dbReference>
<feature type="region of interest" description="Disordered" evidence="1">
    <location>
        <begin position="20"/>
        <end position="101"/>
    </location>
</feature>
<evidence type="ECO:0000256" key="1">
    <source>
        <dbReference type="SAM" id="MobiDB-lite"/>
    </source>
</evidence>